<dbReference type="AlphaFoldDB" id="A0A841BBX7"/>
<feature type="signal peptide" evidence="1">
    <location>
        <begin position="1"/>
        <end position="25"/>
    </location>
</feature>
<dbReference type="Proteomes" id="UP000580861">
    <property type="component" value="Unassembled WGS sequence"/>
</dbReference>
<feature type="chain" id="PRO_5038950251" evidence="1">
    <location>
        <begin position="26"/>
        <end position="311"/>
    </location>
</feature>
<keyword evidence="1" id="KW-0732">Signal</keyword>
<reference evidence="2 3" key="1">
    <citation type="submission" date="2020-08" db="EMBL/GenBank/DDBJ databases">
        <title>Sequencing the genomes of 1000 actinobacteria strains.</title>
        <authorList>
            <person name="Klenk H.-P."/>
        </authorList>
    </citation>
    <scope>NUCLEOTIDE SEQUENCE [LARGE SCALE GENOMIC DNA]</scope>
    <source>
        <strain evidence="2 3">DSM 45272</strain>
    </source>
</reference>
<gene>
    <name evidence="2" type="ORF">HDA45_006159</name>
</gene>
<organism evidence="2 3">
    <name type="scientific">Amycolatopsis umgeniensis</name>
    <dbReference type="NCBI Taxonomy" id="336628"/>
    <lineage>
        <taxon>Bacteria</taxon>
        <taxon>Bacillati</taxon>
        <taxon>Actinomycetota</taxon>
        <taxon>Actinomycetes</taxon>
        <taxon>Pseudonocardiales</taxon>
        <taxon>Pseudonocardiaceae</taxon>
        <taxon>Amycolatopsis</taxon>
    </lineage>
</organism>
<dbReference type="EMBL" id="JACHMX010000001">
    <property type="protein sequence ID" value="MBB5856072.1"/>
    <property type="molecule type" value="Genomic_DNA"/>
</dbReference>
<proteinExistence type="predicted"/>
<comment type="caution">
    <text evidence="2">The sequence shown here is derived from an EMBL/GenBank/DDBJ whole genome shotgun (WGS) entry which is preliminary data.</text>
</comment>
<name>A0A841BBX7_9PSEU</name>
<dbReference type="RefSeq" id="WP_184901229.1">
    <property type="nucleotide sequence ID" value="NZ_JACHMX010000001.1"/>
</dbReference>
<evidence type="ECO:0000313" key="3">
    <source>
        <dbReference type="Proteomes" id="UP000580861"/>
    </source>
</evidence>
<evidence type="ECO:0000256" key="1">
    <source>
        <dbReference type="SAM" id="SignalP"/>
    </source>
</evidence>
<sequence length="311" mass="32286">MRIRQRLTALLAVGVMAFSAAPAAASATSLIAEPTVTSAEYPDDGAWHPGAGVPGSFTFDAGGDSTVVGFYYGNTDPAGTYVAANHIGGSATVSHTPQTSGPNDLYVASVDSAGNRSPQHVHHFYVKSTEPRITGSRETGVGMPAEFRFSPGIADVVSYTYRIDDGPEATIAAAAGTTTIANIVTATRGSHRLYAWSTTGAGLTSGTASWIYVASDAPRVASTDYPDSQSSGGPGVTGVFTLTPRMPGVVEYVYYLNEEWSNPIVVPAGADGMASFTFTPAASGFYPIQVYSRSADGTRSSAGRDHYIVVN</sequence>
<keyword evidence="3" id="KW-1185">Reference proteome</keyword>
<accession>A0A841BBX7</accession>
<protein>
    <submittedName>
        <fullName evidence="2">Uncharacterized protein</fullName>
    </submittedName>
</protein>
<evidence type="ECO:0000313" key="2">
    <source>
        <dbReference type="EMBL" id="MBB5856072.1"/>
    </source>
</evidence>